<dbReference type="InterPro" id="IPR036852">
    <property type="entry name" value="Peptidase_S8/S53_dom_sf"/>
</dbReference>
<evidence type="ECO:0000313" key="8">
    <source>
        <dbReference type="EMBL" id="GIG06731.1"/>
    </source>
</evidence>
<comment type="similarity">
    <text evidence="1 5">Belongs to the peptidase S8 family.</text>
</comment>
<evidence type="ECO:0000256" key="5">
    <source>
        <dbReference type="PROSITE-ProRule" id="PRU01240"/>
    </source>
</evidence>
<feature type="active site" description="Charge relay system" evidence="5">
    <location>
        <position position="175"/>
    </location>
</feature>
<dbReference type="InterPro" id="IPR000209">
    <property type="entry name" value="Peptidase_S8/S53_dom"/>
</dbReference>
<feature type="domain" description="Peptidase S8/S53" evidence="7">
    <location>
        <begin position="169"/>
        <end position="440"/>
    </location>
</feature>
<feature type="transmembrane region" description="Helical" evidence="6">
    <location>
        <begin position="415"/>
        <end position="436"/>
    </location>
</feature>
<evidence type="ECO:0000256" key="6">
    <source>
        <dbReference type="SAM" id="Phobius"/>
    </source>
</evidence>
<keyword evidence="4 5" id="KW-0720">Serine protease</keyword>
<protein>
    <submittedName>
        <fullName evidence="8">Peptidase S8</fullName>
    </submittedName>
</protein>
<dbReference type="GO" id="GO:0004252">
    <property type="term" value="F:serine-type endopeptidase activity"/>
    <property type="evidence" value="ECO:0007669"/>
    <property type="project" value="UniProtKB-UniRule"/>
</dbReference>
<feature type="active site" description="Charge relay system" evidence="5">
    <location>
        <position position="230"/>
    </location>
</feature>
<dbReference type="Gene3D" id="3.40.50.200">
    <property type="entry name" value="Peptidase S8/S53 domain"/>
    <property type="match status" value="1"/>
</dbReference>
<evidence type="ECO:0000256" key="3">
    <source>
        <dbReference type="ARBA" id="ARBA00022801"/>
    </source>
</evidence>
<dbReference type="AlphaFoldDB" id="A0A8J3P9G2"/>
<dbReference type="InterPro" id="IPR015500">
    <property type="entry name" value="Peptidase_S8_subtilisin-rel"/>
</dbReference>
<dbReference type="GO" id="GO:0006508">
    <property type="term" value="P:proteolysis"/>
    <property type="evidence" value="ECO:0007669"/>
    <property type="project" value="UniProtKB-KW"/>
</dbReference>
<dbReference type="PANTHER" id="PTHR43806">
    <property type="entry name" value="PEPTIDASE S8"/>
    <property type="match status" value="1"/>
</dbReference>
<sequence>MKDWYVPQEQLPQPTFPHLNLSGGVDLDPAEAAWANTDGGAPTVYSIYLLSVSGAPPQPAAVTELEQALAGHGWSLSVSSDRVLRLGTQDAANPPDAWVALQALKDPATAGGLSADAAELVKRLSLHRLAFIGMPAKEGHAGAQRAAVASPLIRLTRRPVDALPGRRRPVVAILDSGIGRHDWMNEALDDQPDPIHLDAADLGWQAPGAVPAEPADFDGADPRTHSHAGHGTFIAGLIRQCAPDARLLSMHVMRADGIIDEQVILSALEWLVDRVRGAETDPQRFVDVVCLAFGYYEQTTEDSHHTIRLRRLLGELGDMGVRVVASAGNHASDAPVFPAALTALAQPGTVPRTELISVGALNPDLSQAAYSNFGPWVGFWTVGTALVSAMPLFGHQRLHREPAANYQEDKLASGFARWSGTSFAAAVTAGMIAAAITDDDDHQITPDAAHGRAGRALDPMR</sequence>
<dbReference type="Pfam" id="PF00082">
    <property type="entry name" value="Peptidase_S8"/>
    <property type="match status" value="1"/>
</dbReference>
<dbReference type="InterPro" id="IPR050131">
    <property type="entry name" value="Peptidase_S8_subtilisin-like"/>
</dbReference>
<evidence type="ECO:0000313" key="9">
    <source>
        <dbReference type="Proteomes" id="UP000630887"/>
    </source>
</evidence>
<dbReference type="PROSITE" id="PS51892">
    <property type="entry name" value="SUBTILASE"/>
    <property type="match status" value="1"/>
</dbReference>
<keyword evidence="3 5" id="KW-0378">Hydrolase</keyword>
<evidence type="ECO:0000256" key="1">
    <source>
        <dbReference type="ARBA" id="ARBA00011073"/>
    </source>
</evidence>
<dbReference type="Proteomes" id="UP000630887">
    <property type="component" value="Unassembled WGS sequence"/>
</dbReference>
<evidence type="ECO:0000256" key="2">
    <source>
        <dbReference type="ARBA" id="ARBA00022670"/>
    </source>
</evidence>
<comment type="caution">
    <text evidence="8">The sequence shown here is derived from an EMBL/GenBank/DDBJ whole genome shotgun (WGS) entry which is preliminary data.</text>
</comment>
<evidence type="ECO:0000259" key="7">
    <source>
        <dbReference type="Pfam" id="PF00082"/>
    </source>
</evidence>
<dbReference type="RefSeq" id="WP_203693085.1">
    <property type="nucleotide sequence ID" value="NZ_BAAALC010000053.1"/>
</dbReference>
<dbReference type="PRINTS" id="PR00723">
    <property type="entry name" value="SUBTILISIN"/>
</dbReference>
<organism evidence="8 9">
    <name type="scientific">Catellatospora coxensis</name>
    <dbReference type="NCBI Taxonomy" id="310354"/>
    <lineage>
        <taxon>Bacteria</taxon>
        <taxon>Bacillati</taxon>
        <taxon>Actinomycetota</taxon>
        <taxon>Actinomycetes</taxon>
        <taxon>Micromonosporales</taxon>
        <taxon>Micromonosporaceae</taxon>
        <taxon>Catellatospora</taxon>
    </lineage>
</organism>
<accession>A0A8J3P9G2</accession>
<proteinExistence type="inferred from homology"/>
<dbReference type="EMBL" id="BONI01000026">
    <property type="protein sequence ID" value="GIG06731.1"/>
    <property type="molecule type" value="Genomic_DNA"/>
</dbReference>
<feature type="transmembrane region" description="Helical" evidence="6">
    <location>
        <begin position="373"/>
        <end position="394"/>
    </location>
</feature>
<dbReference type="SUPFAM" id="SSF52743">
    <property type="entry name" value="Subtilisin-like"/>
    <property type="match status" value="1"/>
</dbReference>
<keyword evidence="9" id="KW-1185">Reference proteome</keyword>
<dbReference type="PANTHER" id="PTHR43806:SF11">
    <property type="entry name" value="CEREVISIN-RELATED"/>
    <property type="match status" value="1"/>
</dbReference>
<reference evidence="8 9" key="1">
    <citation type="submission" date="2021-01" db="EMBL/GenBank/DDBJ databases">
        <title>Whole genome shotgun sequence of Catellatospora coxensis NBRC 107359.</title>
        <authorList>
            <person name="Komaki H."/>
            <person name="Tamura T."/>
        </authorList>
    </citation>
    <scope>NUCLEOTIDE SEQUENCE [LARGE SCALE GENOMIC DNA]</scope>
    <source>
        <strain evidence="8 9">NBRC 107359</strain>
    </source>
</reference>
<name>A0A8J3P9G2_9ACTN</name>
<feature type="active site" description="Charge relay system" evidence="5">
    <location>
        <position position="422"/>
    </location>
</feature>
<evidence type="ECO:0000256" key="4">
    <source>
        <dbReference type="ARBA" id="ARBA00022825"/>
    </source>
</evidence>
<gene>
    <name evidence="8" type="ORF">Cco03nite_34310</name>
</gene>
<keyword evidence="6" id="KW-0472">Membrane</keyword>
<dbReference type="CDD" id="cd00306">
    <property type="entry name" value="Peptidases_S8_S53"/>
    <property type="match status" value="1"/>
</dbReference>
<keyword evidence="2 5" id="KW-0645">Protease</keyword>
<keyword evidence="6" id="KW-0812">Transmembrane</keyword>
<keyword evidence="6" id="KW-1133">Transmembrane helix</keyword>